<keyword evidence="1" id="KW-0812">Transmembrane</keyword>
<sequence length="178" mass="19313">MPPEKLIPLLMIPIMLVVVLLKNRRKRVLKPQLLWVMPAIVLPLIGLGIWGTAQNPNMAHASFGPDAWAVLAIGGILGGVAGWYRGKTVTIEKEPDGSLMAQASPLGLILLVVLFAGRSLLRDLIESHAAAWHLNVLAVTDAFLVFAMGLIVMQRVEMYIRARRIQSGGTDSHVEVAA</sequence>
<accession>A0A2X1CMW0</accession>
<protein>
    <recommendedName>
        <fullName evidence="4">DUF1453 domain-containing protein</fullName>
    </recommendedName>
</protein>
<evidence type="ECO:0000256" key="1">
    <source>
        <dbReference type="SAM" id="Phobius"/>
    </source>
</evidence>
<evidence type="ECO:0008006" key="4">
    <source>
        <dbReference type="Google" id="ProtNLM"/>
    </source>
</evidence>
<organism evidence="2 3">
    <name type="scientific">Brevundimonas vesicularis</name>
    <name type="common">Pseudomonas vesicularis</name>
    <dbReference type="NCBI Taxonomy" id="41276"/>
    <lineage>
        <taxon>Bacteria</taxon>
        <taxon>Pseudomonadati</taxon>
        <taxon>Pseudomonadota</taxon>
        <taxon>Alphaproteobacteria</taxon>
        <taxon>Caulobacterales</taxon>
        <taxon>Caulobacteraceae</taxon>
        <taxon>Brevundimonas</taxon>
    </lineage>
</organism>
<gene>
    <name evidence="2" type="ORF">NCTC11166_02950</name>
</gene>
<keyword evidence="1" id="KW-0472">Membrane</keyword>
<evidence type="ECO:0000313" key="3">
    <source>
        <dbReference type="Proteomes" id="UP000251186"/>
    </source>
</evidence>
<feature type="transmembrane region" description="Helical" evidence="1">
    <location>
        <begin position="98"/>
        <end position="117"/>
    </location>
</feature>
<dbReference type="AlphaFoldDB" id="A0A2X1CMW0"/>
<feature type="transmembrane region" description="Helical" evidence="1">
    <location>
        <begin position="33"/>
        <end position="53"/>
    </location>
</feature>
<dbReference type="EMBL" id="UAQP01000014">
    <property type="protein sequence ID" value="SPU55551.1"/>
    <property type="molecule type" value="Genomic_DNA"/>
</dbReference>
<feature type="transmembrane region" description="Helical" evidence="1">
    <location>
        <begin position="129"/>
        <end position="153"/>
    </location>
</feature>
<reference evidence="2 3" key="1">
    <citation type="submission" date="2018-06" db="EMBL/GenBank/DDBJ databases">
        <authorList>
            <consortium name="Pathogen Informatics"/>
            <person name="Doyle S."/>
        </authorList>
    </citation>
    <scope>NUCLEOTIDE SEQUENCE [LARGE SCALE GENOMIC DNA]</scope>
    <source>
        <strain evidence="2 3">NCTC11166</strain>
    </source>
</reference>
<dbReference type="RefSeq" id="WP_112863455.1">
    <property type="nucleotide sequence ID" value="NZ_UAQP01000014.1"/>
</dbReference>
<feature type="transmembrane region" description="Helical" evidence="1">
    <location>
        <begin position="6"/>
        <end position="21"/>
    </location>
</feature>
<name>A0A2X1CMW0_BREVE</name>
<keyword evidence="1" id="KW-1133">Transmembrane helix</keyword>
<dbReference type="InterPro" id="IPR058247">
    <property type="entry name" value="DUF1453"/>
</dbReference>
<proteinExistence type="predicted"/>
<dbReference type="Proteomes" id="UP000251186">
    <property type="component" value="Unassembled WGS sequence"/>
</dbReference>
<dbReference type="Pfam" id="PF07301">
    <property type="entry name" value="DUF1453"/>
    <property type="match status" value="1"/>
</dbReference>
<feature type="transmembrane region" description="Helical" evidence="1">
    <location>
        <begin position="68"/>
        <end position="86"/>
    </location>
</feature>
<evidence type="ECO:0000313" key="2">
    <source>
        <dbReference type="EMBL" id="SPU55551.1"/>
    </source>
</evidence>